<feature type="transmembrane region" description="Helical" evidence="5">
    <location>
        <begin position="218"/>
        <end position="243"/>
    </location>
</feature>
<keyword evidence="2 5" id="KW-0812">Transmembrane</keyword>
<keyword evidence="7" id="KW-1185">Reference proteome</keyword>
<reference evidence="6 7" key="1">
    <citation type="submission" date="2016-10" db="EMBL/GenBank/DDBJ databases">
        <authorList>
            <person name="de Groot N.N."/>
        </authorList>
    </citation>
    <scope>NUCLEOTIDE SEQUENCE [LARGE SCALE GENOMIC DNA]</scope>
    <source>
        <strain evidence="6 7">DSM 45514</strain>
    </source>
</reference>
<feature type="transmembrane region" description="Helical" evidence="5">
    <location>
        <begin position="21"/>
        <end position="40"/>
    </location>
</feature>
<dbReference type="Pfam" id="PF00939">
    <property type="entry name" value="Na_sulph_symp"/>
    <property type="match status" value="1"/>
</dbReference>
<dbReference type="RefSeq" id="WP_091570748.1">
    <property type="nucleotide sequence ID" value="NZ_FMZA01000013.1"/>
</dbReference>
<feature type="transmembrane region" description="Helical" evidence="5">
    <location>
        <begin position="183"/>
        <end position="206"/>
    </location>
</feature>
<feature type="transmembrane region" description="Helical" evidence="5">
    <location>
        <begin position="133"/>
        <end position="151"/>
    </location>
</feature>
<evidence type="ECO:0000256" key="3">
    <source>
        <dbReference type="ARBA" id="ARBA00022989"/>
    </source>
</evidence>
<dbReference type="GO" id="GO:0005315">
    <property type="term" value="F:phosphate transmembrane transporter activity"/>
    <property type="evidence" value="ECO:0007669"/>
    <property type="project" value="TreeGrafter"/>
</dbReference>
<accession>A0A1G6NL90</accession>
<keyword evidence="3 5" id="KW-1133">Transmembrane helix</keyword>
<dbReference type="GO" id="GO:0005886">
    <property type="term" value="C:plasma membrane"/>
    <property type="evidence" value="ECO:0007669"/>
    <property type="project" value="TreeGrafter"/>
</dbReference>
<dbReference type="PANTHER" id="PTHR10283">
    <property type="entry name" value="SOLUTE CARRIER FAMILY 13 MEMBER"/>
    <property type="match status" value="1"/>
</dbReference>
<proteinExistence type="predicted"/>
<dbReference type="AlphaFoldDB" id="A0A1G6NL90"/>
<feature type="transmembrane region" description="Helical" evidence="5">
    <location>
        <begin position="451"/>
        <end position="470"/>
    </location>
</feature>
<dbReference type="STRING" id="1236220.SAMN04488112_11360"/>
<dbReference type="OrthoDB" id="9156049at2"/>
<keyword evidence="4 5" id="KW-0472">Membrane</keyword>
<feature type="transmembrane region" description="Helical" evidence="5">
    <location>
        <begin position="406"/>
        <end position="430"/>
    </location>
</feature>
<evidence type="ECO:0000313" key="7">
    <source>
        <dbReference type="Proteomes" id="UP000199387"/>
    </source>
</evidence>
<dbReference type="PANTHER" id="PTHR10283:SF92">
    <property type="entry name" value="LOW-AFFINITY PHOSPHATE TRANSPORTER PHO91"/>
    <property type="match status" value="1"/>
</dbReference>
<name>A0A1G6NL90_9BACL</name>
<feature type="transmembrane region" description="Helical" evidence="5">
    <location>
        <begin position="90"/>
        <end position="113"/>
    </location>
</feature>
<evidence type="ECO:0000256" key="4">
    <source>
        <dbReference type="ARBA" id="ARBA00023136"/>
    </source>
</evidence>
<gene>
    <name evidence="6" type="ORF">SAMN04488112_11360</name>
</gene>
<feature type="transmembrane region" description="Helical" evidence="5">
    <location>
        <begin position="367"/>
        <end position="386"/>
    </location>
</feature>
<protein>
    <submittedName>
        <fullName evidence="6">Anion transporter</fullName>
    </submittedName>
</protein>
<organism evidence="6 7">
    <name type="scientific">Melghirimyces thermohalophilus</name>
    <dbReference type="NCBI Taxonomy" id="1236220"/>
    <lineage>
        <taxon>Bacteria</taxon>
        <taxon>Bacillati</taxon>
        <taxon>Bacillota</taxon>
        <taxon>Bacilli</taxon>
        <taxon>Bacillales</taxon>
        <taxon>Thermoactinomycetaceae</taxon>
        <taxon>Melghirimyces</taxon>
    </lineage>
</organism>
<dbReference type="InterPro" id="IPR001898">
    <property type="entry name" value="SLC13A/DASS"/>
</dbReference>
<evidence type="ECO:0000256" key="5">
    <source>
        <dbReference type="SAM" id="Phobius"/>
    </source>
</evidence>
<feature type="transmembrane region" description="Helical" evidence="5">
    <location>
        <begin position="52"/>
        <end position="81"/>
    </location>
</feature>
<evidence type="ECO:0000256" key="1">
    <source>
        <dbReference type="ARBA" id="ARBA00004141"/>
    </source>
</evidence>
<comment type="subcellular location">
    <subcellularLocation>
        <location evidence="1">Membrane</location>
        <topology evidence="1">Multi-pass membrane protein</topology>
    </subcellularLocation>
</comment>
<evidence type="ECO:0000256" key="2">
    <source>
        <dbReference type="ARBA" id="ARBA00022692"/>
    </source>
</evidence>
<dbReference type="Proteomes" id="UP000199387">
    <property type="component" value="Unassembled WGS sequence"/>
</dbReference>
<sequence>MSMAEARVSQQTGKQDTSQSMLKWVWCSLLLGGLLGLAFLPLDLQVDGRLSLITFIVAIYCWTATSLPTSWVAVAALLFLVMSGATNQNVLFSSLSSDVIWLMIGAFMIGAAMQKTGLAARVTLLLTSRAKTVPGLFLLLTLVIQFLTLLIPSTSGRASVLIPIFRDLSEEVQHEKVTKGLSLLIPTIILIATSSTLLGASSHFIVNNYLRSLGEEEISFLTWIVWGAPFALVASMVACFFIITRFLDREARGISLAPKQMAPAGDLTQKESITSMVLGAMVLLWTTESIHGIDMVTVTIYGALLLTAPKVGSLPWKEGIQSVPWNLILFVAAAIALGDSLTETGAADWLVGNLLAMTKSFLFQSEFMTLLLVTLICLTAHLYLPSHTTRAIIFTPPLLSLGMAEGIDVVAMSFLMMVGMNFCLTFPVSSKALMIYFDENKSFRADDLRRLSQVMSIIYLGLMILFYYTYWEWTGLTL</sequence>
<evidence type="ECO:0000313" key="6">
    <source>
        <dbReference type="EMBL" id="SDC68421.1"/>
    </source>
</evidence>
<dbReference type="EMBL" id="FMZA01000013">
    <property type="protein sequence ID" value="SDC68421.1"/>
    <property type="molecule type" value="Genomic_DNA"/>
</dbReference>